<evidence type="ECO:0000256" key="4">
    <source>
        <dbReference type="ARBA" id="ARBA00023180"/>
    </source>
</evidence>
<keyword evidence="3" id="KW-0882">Thioester bond</keyword>
<dbReference type="Pfam" id="PF01835">
    <property type="entry name" value="MG2"/>
    <property type="match status" value="1"/>
</dbReference>
<evidence type="ECO:0000313" key="10">
    <source>
        <dbReference type="EMBL" id="ETN58247.1"/>
    </source>
</evidence>
<reference evidence="11" key="4">
    <citation type="submission" date="2015-06" db="UniProtKB">
        <authorList>
            <consortium name="EnsemblMetazoa"/>
        </authorList>
    </citation>
    <scope>IDENTIFICATION</scope>
</reference>
<accession>W5J1W8</accession>
<dbReference type="GO" id="GO:0005615">
    <property type="term" value="C:extracellular space"/>
    <property type="evidence" value="ECO:0007669"/>
    <property type="project" value="UniProtKB-ARBA"/>
</dbReference>
<dbReference type="EnsemblMetazoa" id="ADAC010172-RA">
    <property type="protein sequence ID" value="ADAC010172-PA"/>
    <property type="gene ID" value="ADAC010172"/>
</dbReference>
<dbReference type="HOGENOM" id="CLU_1095066_0_0_1"/>
<dbReference type="Gene3D" id="2.60.40.1930">
    <property type="match status" value="1"/>
</dbReference>
<dbReference type="OMA" id="TILIYNE"/>
<evidence type="ECO:0000256" key="5">
    <source>
        <dbReference type="ARBA" id="ARBA00057615"/>
    </source>
</evidence>
<dbReference type="VEuPathDB" id="VectorBase:ADAR2_005871"/>
<dbReference type="InterPro" id="IPR002890">
    <property type="entry name" value="MG2"/>
</dbReference>
<evidence type="ECO:0000313" key="12">
    <source>
        <dbReference type="Proteomes" id="UP000000673"/>
    </source>
</evidence>
<dbReference type="InterPro" id="IPR041555">
    <property type="entry name" value="MG3"/>
</dbReference>
<keyword evidence="12" id="KW-1185">Reference proteome</keyword>
<evidence type="ECO:0000256" key="3">
    <source>
        <dbReference type="ARBA" id="ARBA00022966"/>
    </source>
</evidence>
<dbReference type="STRING" id="43151.W5J1W8"/>
<protein>
    <recommendedName>
        <fullName evidence="7">TEP1-F</fullName>
    </recommendedName>
</protein>
<evidence type="ECO:0000256" key="7">
    <source>
        <dbReference type="ARBA" id="ARBA00078071"/>
    </source>
</evidence>
<dbReference type="EMBL" id="ADMH02002151">
    <property type="protein sequence ID" value="ETN58247.1"/>
    <property type="molecule type" value="Genomic_DNA"/>
</dbReference>
<comment type="subunit">
    <text evidence="6">Heterodimer of a TEP1-N chain and an TEP1-C chain non-covalently linked. Forms a complex composed of TEP1-N and TEP1-C heterodimer, LRIM1 and APL1C; the interaction stabilizes TEP1-N and TEP1-C heterodimer, prevents its binding to tissues while circulating in the hemolymph and protects the thioester bond from hydrolysis. Mature TEP1 and to a lesser extent full-length TEP1 interact with SPCLIP1; the interaction is induced by microbial infection.</text>
</comment>
<evidence type="ECO:0000259" key="8">
    <source>
        <dbReference type="Pfam" id="PF01835"/>
    </source>
</evidence>
<sequence>MSGSVKSTDVKSMSLKIPDIRSTNSGRITISGKIKKNPFSKTVDLGYQTKSISSFIQLSKPVYKPGDSVQFRVIVLDPDLKPPSGLKMITVTVQDSIGNNIRFWTDAKVNNGVFEGQLDIASSPLLGTYNIKVEANGEELVSKTFEVKEYVLSTFEINVRPTVVPLLEHQALILTIAANYYFGKPVIGSVKIDLYDDENKSLYKLKQADLNGMLQVHLPFTEPLSIVELQQDVNVKIERSSRIIRLRYTNTSTE</sequence>
<dbReference type="Proteomes" id="UP000000673">
    <property type="component" value="Unassembled WGS sequence"/>
</dbReference>
<dbReference type="Pfam" id="PF17791">
    <property type="entry name" value="MG3"/>
    <property type="match status" value="1"/>
</dbReference>
<dbReference type="FunFam" id="2.60.40.1930:FF:000001">
    <property type="entry name" value="CD109 isoform 3"/>
    <property type="match status" value="1"/>
</dbReference>
<dbReference type="InterPro" id="IPR050473">
    <property type="entry name" value="A2M/Complement_sys"/>
</dbReference>
<feature type="domain" description="Macroglobulin" evidence="8">
    <location>
        <begin position="54"/>
        <end position="147"/>
    </location>
</feature>
<dbReference type="PANTHER" id="PTHR11412:SF136">
    <property type="entry name" value="CD109 ANTIGEN"/>
    <property type="match status" value="1"/>
</dbReference>
<reference evidence="10" key="2">
    <citation type="submission" date="2010-05" db="EMBL/GenBank/DDBJ databases">
        <authorList>
            <person name="Almeida L.G."/>
            <person name="Nicolas M.F."/>
            <person name="Souza R.C."/>
            <person name="Vasconcelos A.T.R."/>
        </authorList>
    </citation>
    <scope>NUCLEOTIDE SEQUENCE</scope>
</reference>
<organism evidence="10">
    <name type="scientific">Anopheles darlingi</name>
    <name type="common">Mosquito</name>
    <dbReference type="NCBI Taxonomy" id="43151"/>
    <lineage>
        <taxon>Eukaryota</taxon>
        <taxon>Metazoa</taxon>
        <taxon>Ecdysozoa</taxon>
        <taxon>Arthropoda</taxon>
        <taxon>Hexapoda</taxon>
        <taxon>Insecta</taxon>
        <taxon>Pterygota</taxon>
        <taxon>Neoptera</taxon>
        <taxon>Endopterygota</taxon>
        <taxon>Diptera</taxon>
        <taxon>Nematocera</taxon>
        <taxon>Culicoidea</taxon>
        <taxon>Culicidae</taxon>
        <taxon>Anophelinae</taxon>
        <taxon>Anopheles</taxon>
    </lineage>
</organism>
<dbReference type="VEuPathDB" id="VectorBase:ADAC010172"/>
<feature type="domain" description="Macroglobulin" evidence="9">
    <location>
        <begin position="149"/>
        <end position="221"/>
    </location>
</feature>
<gene>
    <name evidence="10" type="ORF">AND_010172</name>
</gene>
<name>W5J1W8_ANODA</name>
<dbReference type="Gene3D" id="2.60.40.1940">
    <property type="match status" value="1"/>
</dbReference>
<comment type="function">
    <text evidence="5">Binds covalently through a thioester bond to the pathogen surface resulting in pathogen clearance.</text>
</comment>
<evidence type="ECO:0000256" key="6">
    <source>
        <dbReference type="ARBA" id="ARBA00063781"/>
    </source>
</evidence>
<proteinExistence type="predicted"/>
<dbReference type="PANTHER" id="PTHR11412">
    <property type="entry name" value="MACROGLOBULIN / COMPLEMENT"/>
    <property type="match status" value="1"/>
</dbReference>
<dbReference type="AlphaFoldDB" id="W5J1W8"/>
<evidence type="ECO:0000313" key="11">
    <source>
        <dbReference type="EnsemblMetazoa" id="ADAC010172-PA"/>
    </source>
</evidence>
<evidence type="ECO:0000256" key="2">
    <source>
        <dbReference type="ARBA" id="ARBA00022859"/>
    </source>
</evidence>
<reference evidence="10 12" key="1">
    <citation type="journal article" date="2010" name="BMC Genomics">
        <title>Combination of measures distinguishes pre-miRNAs from other stem-loops in the genome of the newly sequenced Anopheles darlingi.</title>
        <authorList>
            <person name="Mendes N.D."/>
            <person name="Freitas A.T."/>
            <person name="Vasconcelos A.T."/>
            <person name="Sagot M.F."/>
        </authorList>
    </citation>
    <scope>NUCLEOTIDE SEQUENCE</scope>
</reference>
<evidence type="ECO:0000256" key="1">
    <source>
        <dbReference type="ARBA" id="ARBA00022729"/>
    </source>
</evidence>
<keyword evidence="4" id="KW-0325">Glycoprotein</keyword>
<dbReference type="GO" id="GO:0002376">
    <property type="term" value="P:immune system process"/>
    <property type="evidence" value="ECO:0007669"/>
    <property type="project" value="UniProtKB-KW"/>
</dbReference>
<reference evidence="10" key="3">
    <citation type="journal article" date="2013" name="Nucleic Acids Res.">
        <title>The genome of Anopheles darlingi, the main neotropical malaria vector.</title>
        <authorList>
            <person name="Marinotti O."/>
            <person name="Cerqueira G.C."/>
            <person name="de Almeida L.G."/>
            <person name="Ferro M.I."/>
            <person name="Loreto E.L."/>
            <person name="Zaha A."/>
            <person name="Teixeira S.M."/>
            <person name="Wespiser A.R."/>
            <person name="Almeida E Silva A."/>
            <person name="Schlindwein A.D."/>
            <person name="Pacheco A.C."/>
            <person name="Silva A.L."/>
            <person name="Graveley B.R."/>
            <person name="Walenz B.P."/>
            <person name="Lima Bde A."/>
            <person name="Ribeiro C.A."/>
            <person name="Nunes-Silva C.G."/>
            <person name="de Carvalho C.R."/>
            <person name="Soares C.M."/>
            <person name="de Menezes C.B."/>
            <person name="Matiolli C."/>
            <person name="Caffrey D."/>
            <person name="Araujo D.A."/>
            <person name="de Oliveira D.M."/>
            <person name="Golenbock D."/>
            <person name="Grisard E.C."/>
            <person name="Fantinatti-Garboggini F."/>
            <person name="de Carvalho F.M."/>
            <person name="Barcellos F.G."/>
            <person name="Prosdocimi F."/>
            <person name="May G."/>
            <person name="Azevedo Junior G.M."/>
            <person name="Guimaraes G.M."/>
            <person name="Goldman G.H."/>
            <person name="Padilha I.Q."/>
            <person name="Batista Jda S."/>
            <person name="Ferro J.A."/>
            <person name="Ribeiro J.M."/>
            <person name="Fietto J.L."/>
            <person name="Dabbas K.M."/>
            <person name="Cerdeira L."/>
            <person name="Agnez-Lima L.F."/>
            <person name="Brocchi M."/>
            <person name="de Carvalho M.O."/>
            <person name="Teixeira Mde M."/>
            <person name="Diniz Maia Mde M."/>
            <person name="Goldman M.H."/>
            <person name="Cruz Schneider M.P."/>
            <person name="Felipe M.S."/>
            <person name="Hungria M."/>
            <person name="Nicolas M.F."/>
            <person name="Pereira M."/>
            <person name="Montes M.A."/>
            <person name="Cantao M.E."/>
            <person name="Vincentz M."/>
            <person name="Rafael M.S."/>
            <person name="Silverman N."/>
            <person name="Stoco P.H."/>
            <person name="Souza R.C."/>
            <person name="Vicentini R."/>
            <person name="Gazzinelli R.T."/>
            <person name="Neves Rde O."/>
            <person name="Silva R."/>
            <person name="Astolfi-Filho S."/>
            <person name="Maciel T.E."/>
            <person name="Urmenyi T.P."/>
            <person name="Tadei W.P."/>
            <person name="Camargo E.P."/>
            <person name="de Vasconcelos A.T."/>
        </authorList>
    </citation>
    <scope>NUCLEOTIDE SEQUENCE</scope>
</reference>
<dbReference type="GO" id="GO:0004866">
    <property type="term" value="F:endopeptidase inhibitor activity"/>
    <property type="evidence" value="ECO:0007669"/>
    <property type="project" value="InterPro"/>
</dbReference>
<keyword evidence="2" id="KW-0391">Immunity</keyword>
<keyword evidence="1" id="KW-0732">Signal</keyword>
<evidence type="ECO:0000259" key="9">
    <source>
        <dbReference type="Pfam" id="PF17791"/>
    </source>
</evidence>
<dbReference type="eggNOG" id="KOG1366">
    <property type="taxonomic scope" value="Eukaryota"/>
</dbReference>